<reference evidence="1 2" key="1">
    <citation type="journal article" date="2006" name="Science">
        <title>The genome of black cottonwood, Populus trichocarpa (Torr. &amp; Gray).</title>
        <authorList>
            <person name="Tuskan G.A."/>
            <person name="Difazio S."/>
            <person name="Jansson S."/>
            <person name="Bohlmann J."/>
            <person name="Grigoriev I."/>
            <person name="Hellsten U."/>
            <person name="Putnam N."/>
            <person name="Ralph S."/>
            <person name="Rombauts S."/>
            <person name="Salamov A."/>
            <person name="Schein J."/>
            <person name="Sterck L."/>
            <person name="Aerts A."/>
            <person name="Bhalerao R.R."/>
            <person name="Bhalerao R.P."/>
            <person name="Blaudez D."/>
            <person name="Boerjan W."/>
            <person name="Brun A."/>
            <person name="Brunner A."/>
            <person name="Busov V."/>
            <person name="Campbell M."/>
            <person name="Carlson J."/>
            <person name="Chalot M."/>
            <person name="Chapman J."/>
            <person name="Chen G.L."/>
            <person name="Cooper D."/>
            <person name="Coutinho P.M."/>
            <person name="Couturier J."/>
            <person name="Covert S."/>
            <person name="Cronk Q."/>
            <person name="Cunningham R."/>
            <person name="Davis J."/>
            <person name="Degroeve S."/>
            <person name="Dejardin A."/>
            <person name="Depamphilis C."/>
            <person name="Detter J."/>
            <person name="Dirks B."/>
            <person name="Dubchak I."/>
            <person name="Duplessis S."/>
            <person name="Ehlting J."/>
            <person name="Ellis B."/>
            <person name="Gendler K."/>
            <person name="Goodstein D."/>
            <person name="Gribskov M."/>
            <person name="Grimwood J."/>
            <person name="Groover A."/>
            <person name="Gunter L."/>
            <person name="Hamberger B."/>
            <person name="Heinze B."/>
            <person name="Helariutta Y."/>
            <person name="Henrissat B."/>
            <person name="Holligan D."/>
            <person name="Holt R."/>
            <person name="Huang W."/>
            <person name="Islam-Faridi N."/>
            <person name="Jones S."/>
            <person name="Jones-Rhoades M."/>
            <person name="Jorgensen R."/>
            <person name="Joshi C."/>
            <person name="Kangasjarvi J."/>
            <person name="Karlsson J."/>
            <person name="Kelleher C."/>
            <person name="Kirkpatrick R."/>
            <person name="Kirst M."/>
            <person name="Kohler A."/>
            <person name="Kalluri U."/>
            <person name="Larimer F."/>
            <person name="Leebens-Mack J."/>
            <person name="Leple J.C."/>
            <person name="Locascio P."/>
            <person name="Lou Y."/>
            <person name="Lucas S."/>
            <person name="Martin F."/>
            <person name="Montanini B."/>
            <person name="Napoli C."/>
            <person name="Nelson D.R."/>
            <person name="Nelson C."/>
            <person name="Nieminen K."/>
            <person name="Nilsson O."/>
            <person name="Pereda V."/>
            <person name="Peter G."/>
            <person name="Philippe R."/>
            <person name="Pilate G."/>
            <person name="Poliakov A."/>
            <person name="Razumovskaya J."/>
            <person name="Richardson P."/>
            <person name="Rinaldi C."/>
            <person name="Ritland K."/>
            <person name="Rouze P."/>
            <person name="Ryaboy D."/>
            <person name="Schmutz J."/>
            <person name="Schrader J."/>
            <person name="Segerman B."/>
            <person name="Shin H."/>
            <person name="Siddiqui A."/>
            <person name="Sterky F."/>
            <person name="Terry A."/>
            <person name="Tsai C.J."/>
            <person name="Uberbacher E."/>
            <person name="Unneberg P."/>
            <person name="Vahala J."/>
            <person name="Wall K."/>
            <person name="Wessler S."/>
            <person name="Yang G."/>
            <person name="Yin T."/>
            <person name="Douglas C."/>
            <person name="Marra M."/>
            <person name="Sandberg G."/>
            <person name="Van de Peer Y."/>
            <person name="Rokhsar D."/>
        </authorList>
    </citation>
    <scope>NUCLEOTIDE SEQUENCE [LARGE SCALE GENOMIC DNA]</scope>
    <source>
        <strain evidence="2">cv. Nisqually</strain>
    </source>
</reference>
<accession>A0ACC0S2Q3</accession>
<organism evidence="1 2">
    <name type="scientific">Populus trichocarpa</name>
    <name type="common">Western balsam poplar</name>
    <name type="synonym">Populus balsamifera subsp. trichocarpa</name>
    <dbReference type="NCBI Taxonomy" id="3694"/>
    <lineage>
        <taxon>Eukaryota</taxon>
        <taxon>Viridiplantae</taxon>
        <taxon>Streptophyta</taxon>
        <taxon>Embryophyta</taxon>
        <taxon>Tracheophyta</taxon>
        <taxon>Spermatophyta</taxon>
        <taxon>Magnoliopsida</taxon>
        <taxon>eudicotyledons</taxon>
        <taxon>Gunneridae</taxon>
        <taxon>Pentapetalae</taxon>
        <taxon>rosids</taxon>
        <taxon>fabids</taxon>
        <taxon>Malpighiales</taxon>
        <taxon>Salicaceae</taxon>
        <taxon>Saliceae</taxon>
        <taxon>Populus</taxon>
    </lineage>
</organism>
<sequence>MVRLQVVDSAVRTPSSISEQATNHSSFLPFLFLFTNFVFLINEYLWKAQRETKHTALLATALLTSIRSPLSLSLSPCGHYSNFEASFNRFQPRRTPESYSLYSLVNKDAFPSRFPFLESTINQG</sequence>
<evidence type="ECO:0000313" key="2">
    <source>
        <dbReference type="Proteomes" id="UP000006729"/>
    </source>
</evidence>
<comment type="caution">
    <text evidence="1">The sequence shown here is derived from an EMBL/GenBank/DDBJ whole genome shotgun (WGS) entry which is preliminary data.</text>
</comment>
<dbReference type="EMBL" id="CM009302">
    <property type="protein sequence ID" value="KAI9383352.1"/>
    <property type="molecule type" value="Genomic_DNA"/>
</dbReference>
<name>A0ACC0S2Q3_POPTR</name>
<dbReference type="Proteomes" id="UP000006729">
    <property type="component" value="Chromosome 13"/>
</dbReference>
<gene>
    <name evidence="1" type="ORF">POPTR_013G069675v4</name>
</gene>
<protein>
    <submittedName>
        <fullName evidence="1">Uncharacterized protein</fullName>
    </submittedName>
</protein>
<evidence type="ECO:0000313" key="1">
    <source>
        <dbReference type="EMBL" id="KAI9383352.1"/>
    </source>
</evidence>
<proteinExistence type="predicted"/>
<keyword evidence="2" id="KW-1185">Reference proteome</keyword>